<dbReference type="Proteomes" id="UP000035681">
    <property type="component" value="Unplaced"/>
</dbReference>
<evidence type="ECO:0000313" key="2">
    <source>
        <dbReference type="WBParaSite" id="SSTP_0000064600.1"/>
    </source>
</evidence>
<keyword evidence="1" id="KW-1185">Reference proteome</keyword>
<proteinExistence type="predicted"/>
<accession>A0A0K0DTT3</accession>
<reference evidence="2" key="1">
    <citation type="submission" date="2015-08" db="UniProtKB">
        <authorList>
            <consortium name="WormBaseParasite"/>
        </authorList>
    </citation>
    <scope>IDENTIFICATION</scope>
</reference>
<evidence type="ECO:0000313" key="1">
    <source>
        <dbReference type="Proteomes" id="UP000035681"/>
    </source>
</evidence>
<name>A0A0K0DTT3_STRER</name>
<dbReference type="WBParaSite" id="TCONS_00014022.p1">
    <property type="protein sequence ID" value="TCONS_00014022.p1"/>
    <property type="gene ID" value="XLOC_009170"/>
</dbReference>
<organism evidence="2">
    <name type="scientific">Strongyloides stercoralis</name>
    <name type="common">Threadworm</name>
    <dbReference type="NCBI Taxonomy" id="6248"/>
    <lineage>
        <taxon>Eukaryota</taxon>
        <taxon>Metazoa</taxon>
        <taxon>Ecdysozoa</taxon>
        <taxon>Nematoda</taxon>
        <taxon>Chromadorea</taxon>
        <taxon>Rhabditida</taxon>
        <taxon>Tylenchina</taxon>
        <taxon>Panagrolaimomorpha</taxon>
        <taxon>Strongyloidoidea</taxon>
        <taxon>Strongyloididae</taxon>
        <taxon>Strongyloides</taxon>
    </lineage>
</organism>
<dbReference type="WBParaSite" id="SSTP_0000064600.1">
    <property type="protein sequence ID" value="SSTP_0000064600.1"/>
    <property type="gene ID" value="SSTP_0000064600"/>
</dbReference>
<dbReference type="AlphaFoldDB" id="A0A0K0DTT3"/>
<protein>
    <submittedName>
        <fullName evidence="2">DUF1670 domain-containing protein</fullName>
    </submittedName>
</protein>
<sequence length="174" mass="19583">MVPSTETISIGTFGNLSSVDEISNLFRTSEKAKRFLYDQGIFSNTIECFRCGNYTQLIGQSFRCERRVCRLRVSARDETSFSRIKVPLDKVLKYLYYFISGASTAQIITYLQINKPTIANLNRYTHQLLADAVNQSEVIIGGPGIIVEINESKFGKAKYQRDHRVEGALILGGV</sequence>